<dbReference type="Gene3D" id="3.40.50.2000">
    <property type="entry name" value="Glycogen Phosphorylase B"/>
    <property type="match status" value="2"/>
</dbReference>
<dbReference type="GO" id="GO:0016020">
    <property type="term" value="C:membrane"/>
    <property type="evidence" value="ECO:0007669"/>
    <property type="project" value="GOC"/>
</dbReference>
<dbReference type="GO" id="GO:0016758">
    <property type="term" value="F:hexosyltransferase activity"/>
    <property type="evidence" value="ECO:0007669"/>
    <property type="project" value="InterPro"/>
</dbReference>
<dbReference type="RefSeq" id="WP_120119497.1">
    <property type="nucleotide sequence ID" value="NZ_QYTW02000046.1"/>
</dbReference>
<evidence type="ECO:0000256" key="1">
    <source>
        <dbReference type="ARBA" id="ARBA00006962"/>
    </source>
</evidence>
<sequence length="368" mass="42661">MHNVLFLPFLQIPSGHHHVADSIENQLKQMAVNINCEKIDILSYGYGNIESLISSVYLQWIHKLPKVYSKIYRLAAVKRPKLNKRFRTYEVLFIDMFRNLLQEKKPDVIICTHALPSYMVARLKKLQLWTGIIINVYTDYFINNLWGIEEIDYHFVPSMKMKDQLVGQGVNTKRIFITGIPVHPIFSMKNQIVKKDPIFSALISGGNMGAGSIVQLLNRLKPRGQILYKVLCGKNGKLLRHIKNLNNPLIQPIPYISSKEEMNRLYDVTDMIITKPGGVTISECLIKKLPIFVYDVLPGQEEQNLIFLKDKGLVHHLDEWTIHENIEEELLTVLRYKKRETISRIHHYLMEIDLEDPGSFIIDIFEKG</sequence>
<evidence type="ECO:0000256" key="2">
    <source>
        <dbReference type="ARBA" id="ARBA00022676"/>
    </source>
</evidence>
<gene>
    <name evidence="5" type="ORF">D5F11_024965</name>
</gene>
<name>A0A429X1L7_SIMTE</name>
<dbReference type="Proteomes" id="UP000287296">
    <property type="component" value="Unassembled WGS sequence"/>
</dbReference>
<dbReference type="InterPro" id="IPR009695">
    <property type="entry name" value="Diacylglyc_glucosyltr_N"/>
</dbReference>
<protein>
    <recommendedName>
        <fullName evidence="4">Diacylglycerol glucosyltransferase N-terminal domain-containing protein</fullName>
    </recommendedName>
</protein>
<proteinExistence type="inferred from homology"/>
<evidence type="ECO:0000256" key="3">
    <source>
        <dbReference type="ARBA" id="ARBA00022679"/>
    </source>
</evidence>
<keyword evidence="2" id="KW-0328">Glycosyltransferase</keyword>
<evidence type="ECO:0000313" key="5">
    <source>
        <dbReference type="EMBL" id="RST57030.1"/>
    </source>
</evidence>
<dbReference type="SUPFAM" id="SSF53756">
    <property type="entry name" value="UDP-Glycosyltransferase/glycogen phosphorylase"/>
    <property type="match status" value="1"/>
</dbReference>
<dbReference type="PANTHER" id="PTHR43025">
    <property type="entry name" value="MONOGALACTOSYLDIACYLGLYCEROL SYNTHASE"/>
    <property type="match status" value="1"/>
</dbReference>
<dbReference type="AlphaFoldDB" id="A0A429X1L7"/>
<dbReference type="GO" id="GO:0009247">
    <property type="term" value="P:glycolipid biosynthetic process"/>
    <property type="evidence" value="ECO:0007669"/>
    <property type="project" value="InterPro"/>
</dbReference>
<dbReference type="Pfam" id="PF06925">
    <property type="entry name" value="MGDG_synth"/>
    <property type="match status" value="1"/>
</dbReference>
<evidence type="ECO:0000259" key="4">
    <source>
        <dbReference type="Pfam" id="PF06925"/>
    </source>
</evidence>
<feature type="domain" description="Diacylglycerol glucosyltransferase N-terminal" evidence="4">
    <location>
        <begin position="16"/>
        <end position="182"/>
    </location>
</feature>
<comment type="similarity">
    <text evidence="1">Belongs to the glycosyltransferase 28 family.</text>
</comment>
<keyword evidence="3" id="KW-0808">Transferase</keyword>
<dbReference type="OrthoDB" id="9815663at2"/>
<dbReference type="PANTHER" id="PTHR43025:SF3">
    <property type="entry name" value="MONOGALACTOSYLDIACYLGLYCEROL SYNTHASE 1, CHLOROPLASTIC"/>
    <property type="match status" value="1"/>
</dbReference>
<organism evidence="5 6">
    <name type="scientific">Siminovitchia terrae</name>
    <name type="common">Bacillus terrae</name>
    <dbReference type="NCBI Taxonomy" id="1914933"/>
    <lineage>
        <taxon>Bacteria</taxon>
        <taxon>Bacillati</taxon>
        <taxon>Bacillota</taxon>
        <taxon>Bacilli</taxon>
        <taxon>Bacillales</taxon>
        <taxon>Bacillaceae</taxon>
        <taxon>Siminovitchia</taxon>
    </lineage>
</organism>
<evidence type="ECO:0000313" key="6">
    <source>
        <dbReference type="Proteomes" id="UP000287296"/>
    </source>
</evidence>
<dbReference type="EMBL" id="QYTW02000046">
    <property type="protein sequence ID" value="RST57030.1"/>
    <property type="molecule type" value="Genomic_DNA"/>
</dbReference>
<comment type="caution">
    <text evidence="5">The sequence shown here is derived from an EMBL/GenBank/DDBJ whole genome shotgun (WGS) entry which is preliminary data.</text>
</comment>
<accession>A0A429X1L7</accession>
<reference evidence="5 6" key="1">
    <citation type="submission" date="2018-12" db="EMBL/GenBank/DDBJ databases">
        <authorList>
            <person name="Sun L."/>
            <person name="Chen Z."/>
        </authorList>
    </citation>
    <scope>NUCLEOTIDE SEQUENCE [LARGE SCALE GENOMIC DNA]</scope>
    <source>
        <strain evidence="5 6">LMG 29736</strain>
    </source>
</reference>
<dbReference type="InterPro" id="IPR050519">
    <property type="entry name" value="Glycosyltransf_28_UgtP"/>
</dbReference>